<dbReference type="EC" id="3.1.3.48" evidence="2"/>
<dbReference type="InterPro" id="IPR000242">
    <property type="entry name" value="PTP_cat"/>
</dbReference>
<organism evidence="8 9">
    <name type="scientific">Mytilus coruscus</name>
    <name type="common">Sea mussel</name>
    <dbReference type="NCBI Taxonomy" id="42192"/>
    <lineage>
        <taxon>Eukaryota</taxon>
        <taxon>Metazoa</taxon>
        <taxon>Spiralia</taxon>
        <taxon>Lophotrochozoa</taxon>
        <taxon>Mollusca</taxon>
        <taxon>Bivalvia</taxon>
        <taxon>Autobranchia</taxon>
        <taxon>Pteriomorphia</taxon>
        <taxon>Mytilida</taxon>
        <taxon>Mytiloidea</taxon>
        <taxon>Mytilidae</taxon>
        <taxon>Mytilinae</taxon>
        <taxon>Mytilus</taxon>
    </lineage>
</organism>
<evidence type="ECO:0000256" key="3">
    <source>
        <dbReference type="ARBA" id="ARBA00022801"/>
    </source>
</evidence>
<evidence type="ECO:0000259" key="7">
    <source>
        <dbReference type="PROSITE" id="PS50055"/>
    </source>
</evidence>
<dbReference type="GO" id="GO:0004725">
    <property type="term" value="F:protein tyrosine phosphatase activity"/>
    <property type="evidence" value="ECO:0007669"/>
    <property type="project" value="UniProtKB-EC"/>
</dbReference>
<dbReference type="PANTHER" id="PTHR19134">
    <property type="entry name" value="RECEPTOR-TYPE TYROSINE-PROTEIN PHOSPHATASE"/>
    <property type="match status" value="1"/>
</dbReference>
<dbReference type="GO" id="GO:0008045">
    <property type="term" value="P:motor neuron axon guidance"/>
    <property type="evidence" value="ECO:0007669"/>
    <property type="project" value="TreeGrafter"/>
</dbReference>
<dbReference type="PRINTS" id="PR00700">
    <property type="entry name" value="PRTYPHPHTASE"/>
</dbReference>
<keyword evidence="6" id="KW-0812">Transmembrane</keyword>
<keyword evidence="6" id="KW-1133">Transmembrane helix</keyword>
<feature type="domain" description="Tyrosine-protein phosphatase" evidence="7">
    <location>
        <begin position="578"/>
        <end position="682"/>
    </location>
</feature>
<dbReference type="SUPFAM" id="SSF52799">
    <property type="entry name" value="(Phosphotyrosine protein) phosphatases II"/>
    <property type="match status" value="1"/>
</dbReference>
<dbReference type="InterPro" id="IPR029021">
    <property type="entry name" value="Prot-tyrosine_phosphatase-like"/>
</dbReference>
<evidence type="ECO:0000256" key="4">
    <source>
        <dbReference type="ARBA" id="ARBA00022912"/>
    </source>
</evidence>
<keyword evidence="4" id="KW-0904">Protein phosphatase</keyword>
<dbReference type="Proteomes" id="UP000507470">
    <property type="component" value="Unassembled WGS sequence"/>
</dbReference>
<dbReference type="InterPro" id="IPR000742">
    <property type="entry name" value="EGF"/>
</dbReference>
<keyword evidence="6" id="KW-0472">Membrane</keyword>
<evidence type="ECO:0000256" key="5">
    <source>
        <dbReference type="SAM" id="MobiDB-lite"/>
    </source>
</evidence>
<dbReference type="SMART" id="SM00194">
    <property type="entry name" value="PTPc"/>
    <property type="match status" value="1"/>
</dbReference>
<dbReference type="PROSITE" id="PS50055">
    <property type="entry name" value="TYR_PHOSPHATASE_PTP"/>
    <property type="match status" value="1"/>
</dbReference>
<dbReference type="InterPro" id="IPR050348">
    <property type="entry name" value="Protein-Tyr_Phosphatase"/>
</dbReference>
<dbReference type="SMART" id="SM00181">
    <property type="entry name" value="EGF"/>
    <property type="match status" value="4"/>
</dbReference>
<dbReference type="Gene3D" id="2.170.300.10">
    <property type="entry name" value="Tie2 ligand-binding domain superfamily"/>
    <property type="match status" value="1"/>
</dbReference>
<name>A0A6J8C185_MYTCO</name>
<accession>A0A6J8C185</accession>
<proteinExistence type="inferred from homology"/>
<feature type="transmembrane region" description="Helical" evidence="6">
    <location>
        <begin position="466"/>
        <end position="489"/>
    </location>
</feature>
<reference evidence="8 9" key="1">
    <citation type="submission" date="2020-06" db="EMBL/GenBank/DDBJ databases">
        <authorList>
            <person name="Li R."/>
            <person name="Bekaert M."/>
        </authorList>
    </citation>
    <scope>NUCLEOTIDE SEQUENCE [LARGE SCALE GENOMIC DNA]</scope>
    <source>
        <strain evidence="9">wild</strain>
    </source>
</reference>
<dbReference type="OrthoDB" id="10253954at2759"/>
<protein>
    <recommendedName>
        <fullName evidence="2">protein-tyrosine-phosphatase</fullName>
        <ecNumber evidence="2">3.1.3.48</ecNumber>
    </recommendedName>
</protein>
<keyword evidence="3 8" id="KW-0378">Hydrolase</keyword>
<keyword evidence="9" id="KW-1185">Reference proteome</keyword>
<evidence type="ECO:0000256" key="2">
    <source>
        <dbReference type="ARBA" id="ARBA00013064"/>
    </source>
</evidence>
<feature type="region of interest" description="Disordered" evidence="5">
    <location>
        <begin position="878"/>
        <end position="924"/>
    </location>
</feature>
<evidence type="ECO:0000313" key="9">
    <source>
        <dbReference type="Proteomes" id="UP000507470"/>
    </source>
</evidence>
<comment type="similarity">
    <text evidence="1">Belongs to the protein-tyrosine phosphatase family.</text>
</comment>
<dbReference type="PANTHER" id="PTHR19134:SF562">
    <property type="entry name" value="PROTEIN-TYROSINE-PHOSPHATASE"/>
    <property type="match status" value="1"/>
</dbReference>
<sequence>MDGFKLYVSNKSTFLTDGYLCYEDPDPDLPNITQTIPCNQLGKYVIYYDTKGFIHNGVREGPIIELCYVAINGCQKSHWGSKCENVCADKCMEQNCYPGNGSCVWGCNPKNCLNDVCNKNTAVCTDGCKKRRTGSYCNEFNVASDGLVSLHPSGNPPACLANDGNKTSCSKTKGDNVTVQVDLMKISIGKGMYVTFGEHTRKEGHHIVYASNNSNSWNIGTVLYNGIFLPPEIKFNAVFRYLTYVLYPDQGQPSELELCEIGIYAQVFVGCPPTHYGPFCNISCPKNCHGPCDLENGLCTFGCSNGWTGVDCEHECQPGNYGKNCLEKCSTNCVGTSPCNHVTGGCNGDCKDGWQGFNCFEKCPYGQFGRNCSQFCEGCFLGMCDHVNGLCDNTSICSPGYIYGEYCNIACDDGYFGSNCSRLCNCAIGNCSALTGNCPGGCAKGWRGETCDEVKSALQSEESSQAGAIGGGFAAVIIVLIMVAAFIVYKRRFMLKKDTKKDTNTGNDYANVNLAVVFDAEEVTVSLPDRRDKGLQIEEYGDGNVYNNVPSEHNVFKYKILIEDLKEAISEKQKDEGFKQEYEVLPRGLVGAHVEGSKAENKVKNRFLTTWPYDHSRVVLKGDTKHDYINASYIDNYDQENAYIASQGPKKVTMRDFWHMIWQENVGKIVMVTQLEENKKFCLTLSSILRTTALPVLTMTDHRSEDELLLHESTTPLVLNREAAFPRLPIPVPSTATQQTAPQQQISDSTFQLFTSYFDSKISALKNELVSGNDSLATKLKKEASVKLKSEGNQIQFTFNSEVLADLHKLQKRFSKEDFVSINLISGLILKLNKRNKLIRIADKSPTGWTTVLEYESDEIASDSDDEKRLRQAESRALKTIKEKKSRTKPYAKPSATVSRPPTYTADMPLQQYNQPPFRRNSRR</sequence>
<evidence type="ECO:0000256" key="6">
    <source>
        <dbReference type="SAM" id="Phobius"/>
    </source>
</evidence>
<evidence type="ECO:0000313" key="8">
    <source>
        <dbReference type="EMBL" id="CAC5388870.1"/>
    </source>
</evidence>
<dbReference type="Pfam" id="PF00102">
    <property type="entry name" value="Y_phosphatase"/>
    <property type="match status" value="1"/>
</dbReference>
<gene>
    <name evidence="8" type="ORF">MCOR_24102</name>
</gene>
<evidence type="ECO:0000256" key="1">
    <source>
        <dbReference type="ARBA" id="ARBA00009580"/>
    </source>
</evidence>
<dbReference type="EMBL" id="CACVKT020004270">
    <property type="protein sequence ID" value="CAC5388870.1"/>
    <property type="molecule type" value="Genomic_DNA"/>
</dbReference>
<dbReference type="AlphaFoldDB" id="A0A6J8C185"/>
<dbReference type="Gene3D" id="3.90.190.10">
    <property type="entry name" value="Protein tyrosine phosphatase superfamily"/>
    <property type="match status" value="1"/>
</dbReference>